<dbReference type="GO" id="GO:0004641">
    <property type="term" value="F:phosphoribosylformylglycinamidine cyclo-ligase activity"/>
    <property type="evidence" value="ECO:0007669"/>
    <property type="project" value="InterPro"/>
</dbReference>
<dbReference type="GO" id="GO:0046084">
    <property type="term" value="P:adenine biosynthetic process"/>
    <property type="evidence" value="ECO:0007669"/>
    <property type="project" value="TreeGrafter"/>
</dbReference>
<dbReference type="EMBL" id="ADBF01000029">
    <property type="protein sequence ID" value="EFE50097.1"/>
    <property type="molecule type" value="Genomic_DNA"/>
</dbReference>
<dbReference type="PANTHER" id="PTHR10520">
    <property type="entry name" value="TRIFUNCTIONAL PURINE BIOSYNTHETIC PROTEIN ADENOSINE-3-RELATED"/>
    <property type="match status" value="1"/>
</dbReference>
<name>D4DPZ3_NEIEG</name>
<proteinExistence type="predicted"/>
<accession>D4DPZ3</accession>
<dbReference type="SUPFAM" id="SSF55326">
    <property type="entry name" value="PurM N-terminal domain-like"/>
    <property type="match status" value="1"/>
</dbReference>
<dbReference type="InterPro" id="IPR004733">
    <property type="entry name" value="PurM_cligase"/>
</dbReference>
<dbReference type="Gene3D" id="3.30.1330.10">
    <property type="entry name" value="PurM-like, N-terminal domain"/>
    <property type="match status" value="1"/>
</dbReference>
<dbReference type="InterPro" id="IPR016188">
    <property type="entry name" value="PurM-like_N"/>
</dbReference>
<dbReference type="PANTHER" id="PTHR10520:SF12">
    <property type="entry name" value="TRIFUNCTIONAL PURINE BIOSYNTHETIC PROTEIN ADENOSINE-3"/>
    <property type="match status" value="1"/>
</dbReference>
<evidence type="ECO:0000256" key="1">
    <source>
        <dbReference type="ARBA" id="ARBA00020367"/>
    </source>
</evidence>
<dbReference type="AlphaFoldDB" id="D4DPZ3"/>
<feature type="domain" description="PurM-like N-terminal" evidence="3">
    <location>
        <begin position="68"/>
        <end position="116"/>
    </location>
</feature>
<gene>
    <name evidence="4" type="ORF">NEIELOOT_01130</name>
</gene>
<dbReference type="GO" id="GO:0006189">
    <property type="term" value="P:'de novo' IMP biosynthetic process"/>
    <property type="evidence" value="ECO:0007669"/>
    <property type="project" value="InterPro"/>
</dbReference>
<organism evidence="4 5">
    <name type="scientific">Neisseria elongata subsp. glycolytica ATCC 29315</name>
    <dbReference type="NCBI Taxonomy" id="546263"/>
    <lineage>
        <taxon>Bacteria</taxon>
        <taxon>Pseudomonadati</taxon>
        <taxon>Pseudomonadota</taxon>
        <taxon>Betaproteobacteria</taxon>
        <taxon>Neisseriales</taxon>
        <taxon>Neisseriaceae</taxon>
        <taxon>Neisseria</taxon>
    </lineage>
</organism>
<sequence>MPLVYKTEKADKMSESLSYRDAGVDIDAGDQLVENIKPFAKRTMRPEVLGDLGGFGALVEISKKYKNPVLVSGTDGVGTKLKLAFDWDKHDTVGIDLVAMSVNDILVQGAEPLFSSTISPAANSTSPALPT</sequence>
<dbReference type="GO" id="GO:0004637">
    <property type="term" value="F:phosphoribosylamine-glycine ligase activity"/>
    <property type="evidence" value="ECO:0007669"/>
    <property type="project" value="TreeGrafter"/>
</dbReference>
<evidence type="ECO:0000256" key="2">
    <source>
        <dbReference type="ARBA" id="ARBA00033093"/>
    </source>
</evidence>
<reference evidence="4 5" key="1">
    <citation type="submission" date="2010-02" db="EMBL/GenBank/DDBJ databases">
        <authorList>
            <person name="Weinstock G."/>
            <person name="Sodergren E."/>
            <person name="Clifton S."/>
            <person name="Fulton L."/>
            <person name="Fulton B."/>
            <person name="Courtney L."/>
            <person name="Fronick C."/>
            <person name="Harrison M."/>
            <person name="Strong C."/>
            <person name="Farmer C."/>
            <person name="Delahaunty K."/>
            <person name="Markovic C."/>
            <person name="Hall O."/>
            <person name="Minx P."/>
            <person name="Tomlinson C."/>
            <person name="Mitreva M."/>
            <person name="Nelson J."/>
            <person name="Hou S."/>
            <person name="Wollam A."/>
            <person name="Pepin K.H."/>
            <person name="Johnson M."/>
            <person name="Bhonagiri V."/>
            <person name="Zhang X."/>
            <person name="Suruliraj S."/>
            <person name="Warren W."/>
            <person name="Chinwalla A."/>
            <person name="Mardis E.R."/>
            <person name="Wilson R.K."/>
        </authorList>
    </citation>
    <scope>NUCLEOTIDE SEQUENCE [LARGE SCALE GENOMIC DNA]</scope>
    <source>
        <strain evidence="4 5">ATCC 29315</strain>
    </source>
</reference>
<comment type="caution">
    <text evidence="4">The sequence shown here is derived from an EMBL/GenBank/DDBJ whole genome shotgun (WGS) entry which is preliminary data.</text>
</comment>
<evidence type="ECO:0000313" key="5">
    <source>
        <dbReference type="Proteomes" id="UP000005536"/>
    </source>
</evidence>
<evidence type="ECO:0000313" key="4">
    <source>
        <dbReference type="EMBL" id="EFE50097.1"/>
    </source>
</evidence>
<dbReference type="GO" id="GO:0005829">
    <property type="term" value="C:cytosol"/>
    <property type="evidence" value="ECO:0007669"/>
    <property type="project" value="TreeGrafter"/>
</dbReference>
<protein>
    <recommendedName>
        <fullName evidence="1">Phosphoribosylformylglycinamidine cyclo-ligase</fullName>
    </recommendedName>
    <alternativeName>
        <fullName evidence="2">AIRS</fullName>
    </alternativeName>
</protein>
<dbReference type="Proteomes" id="UP000005536">
    <property type="component" value="Unassembled WGS sequence"/>
</dbReference>
<evidence type="ECO:0000259" key="3">
    <source>
        <dbReference type="Pfam" id="PF00586"/>
    </source>
</evidence>
<keyword evidence="4" id="KW-0436">Ligase</keyword>
<dbReference type="Pfam" id="PF00586">
    <property type="entry name" value="AIRS"/>
    <property type="match status" value="1"/>
</dbReference>
<dbReference type="InterPro" id="IPR036921">
    <property type="entry name" value="PurM-like_N_sf"/>
</dbReference>